<dbReference type="EMBL" id="VSRQ01000010">
    <property type="protein sequence ID" value="TYK43644.1"/>
    <property type="molecule type" value="Genomic_DNA"/>
</dbReference>
<gene>
    <name evidence="4" type="ORF">FXF68_36435</name>
</gene>
<dbReference type="InterPro" id="IPR052901">
    <property type="entry name" value="Bact_TGase-like"/>
</dbReference>
<evidence type="ECO:0000256" key="1">
    <source>
        <dbReference type="SAM" id="MobiDB-lite"/>
    </source>
</evidence>
<keyword evidence="2" id="KW-1133">Transmembrane helix</keyword>
<feature type="region of interest" description="Disordered" evidence="1">
    <location>
        <begin position="499"/>
        <end position="547"/>
    </location>
</feature>
<dbReference type="InterPro" id="IPR038765">
    <property type="entry name" value="Papain-like_cys_pep_sf"/>
</dbReference>
<feature type="transmembrane region" description="Helical" evidence="2">
    <location>
        <begin position="552"/>
        <end position="574"/>
    </location>
</feature>
<dbReference type="RefSeq" id="WP_148767391.1">
    <property type="nucleotide sequence ID" value="NZ_VSRQ01000010.1"/>
</dbReference>
<reference evidence="4 5" key="1">
    <citation type="submission" date="2019-08" db="EMBL/GenBank/DDBJ databases">
        <title>Actinomadura sp. nov. CYP1-5 isolated from mountain soil.</title>
        <authorList>
            <person name="Songsumanus A."/>
            <person name="Kuncharoen N."/>
            <person name="Kudo T."/>
            <person name="Yuki M."/>
            <person name="Igarashi Y."/>
            <person name="Tanasupawat S."/>
        </authorList>
    </citation>
    <scope>NUCLEOTIDE SEQUENCE [LARGE SCALE GENOMIC DNA]</scope>
    <source>
        <strain evidence="4 5">CYP1-5</strain>
    </source>
</reference>
<proteinExistence type="predicted"/>
<dbReference type="SUPFAM" id="SSF54001">
    <property type="entry name" value="Cysteine proteinases"/>
    <property type="match status" value="1"/>
</dbReference>
<feature type="transmembrane region" description="Helical" evidence="2">
    <location>
        <begin position="130"/>
        <end position="150"/>
    </location>
</feature>
<dbReference type="Pfam" id="PF11992">
    <property type="entry name" value="TgpA_N"/>
    <property type="match status" value="1"/>
</dbReference>
<feature type="transmembrane region" description="Helical" evidence="2">
    <location>
        <begin position="35"/>
        <end position="54"/>
    </location>
</feature>
<dbReference type="Gene3D" id="3.10.620.30">
    <property type="match status" value="1"/>
</dbReference>
<sequence length="687" mass="71580">MKALRVLTAAALGWLAGLAFGPVFGGFPAPAAFMVAISATTAAATLVALLSLTAAWRAPMLLSLSGAIAVPAVAAAVTGTGADIVRGPAQLLTGALPAEPSGPPLAAAAAVTGWAVLLGGLLARSGRNSVAPGLPPLACLLAALALGASIASPPGWYAPLCVAAVIVLLGAAARPAVSLRRLAGVATMAAVAIPATVFIGPAAPGTHLRSPADARTLVAPPVQPRNGVSPLQQYLALRNGDIPLKVAVESSRPRERLRLVTLTRFDGTFWTVAAEYRRAGTHLPPPPAQGDPVRVTQKITIEAGQEYLGWLPTAGRPTRTSANGMAVDEGTGDLAVPKGTAPPASYSASSVVNAAGLARLRATEPVAAPAQPASAPPPLIRNFVKRVAASESSASRRLIALYVAFTRNGGFAYDIGKDAAGGHGYVQIQRLLKTKRGTSEQYASAFAVMAAYLGMDARVVMGFAPRARSGSSSVVQGRDVDAWAEIRFAGLGWVPIDPSPRDNQVEGRTHTRAMERPADDPFTALADAPDDPRQNAAPKTQERPPVHKDGNYLALTLIVIVAIALASMLSIPAAKTIRRFRRRHDRSARRAALGAWWETRDRLREAGYTVTGSATCGEVVLLASHVPGVRALAALVDTAAYAPEQPSPDLSADAWRTAREIRGHLHSAMPVHHRLRAAFDPRPLRRL</sequence>
<feature type="compositionally biased region" description="Basic and acidic residues" evidence="1">
    <location>
        <begin position="499"/>
        <end position="519"/>
    </location>
</feature>
<dbReference type="InterPro" id="IPR002931">
    <property type="entry name" value="Transglutaminase-like"/>
</dbReference>
<dbReference type="PANTHER" id="PTHR42736">
    <property type="entry name" value="PROTEIN-GLUTAMINE GAMMA-GLUTAMYLTRANSFERASE"/>
    <property type="match status" value="1"/>
</dbReference>
<dbReference type="PANTHER" id="PTHR42736:SF1">
    <property type="entry name" value="PROTEIN-GLUTAMINE GAMMA-GLUTAMYLTRANSFERASE"/>
    <property type="match status" value="1"/>
</dbReference>
<evidence type="ECO:0000259" key="3">
    <source>
        <dbReference type="SMART" id="SM00460"/>
    </source>
</evidence>
<dbReference type="AlphaFoldDB" id="A0A5D3F6X5"/>
<protein>
    <submittedName>
        <fullName evidence="4">Transglutaminase domain-containing protein</fullName>
    </submittedName>
</protein>
<dbReference type="SMART" id="SM00460">
    <property type="entry name" value="TGc"/>
    <property type="match status" value="1"/>
</dbReference>
<organism evidence="4 5">
    <name type="scientific">Actinomadura decatromicini</name>
    <dbReference type="NCBI Taxonomy" id="2604572"/>
    <lineage>
        <taxon>Bacteria</taxon>
        <taxon>Bacillati</taxon>
        <taxon>Actinomycetota</taxon>
        <taxon>Actinomycetes</taxon>
        <taxon>Streptosporangiales</taxon>
        <taxon>Thermomonosporaceae</taxon>
        <taxon>Actinomadura</taxon>
    </lineage>
</organism>
<dbReference type="Pfam" id="PF01841">
    <property type="entry name" value="Transglut_core"/>
    <property type="match status" value="1"/>
</dbReference>
<comment type="caution">
    <text evidence="4">The sequence shown here is derived from an EMBL/GenBank/DDBJ whole genome shotgun (WGS) entry which is preliminary data.</text>
</comment>
<dbReference type="Proteomes" id="UP000323505">
    <property type="component" value="Unassembled WGS sequence"/>
</dbReference>
<evidence type="ECO:0000256" key="2">
    <source>
        <dbReference type="SAM" id="Phobius"/>
    </source>
</evidence>
<feature type="transmembrane region" description="Helical" evidence="2">
    <location>
        <begin position="156"/>
        <end position="173"/>
    </location>
</feature>
<keyword evidence="2" id="KW-0472">Membrane</keyword>
<feature type="domain" description="Transglutaminase-like" evidence="3">
    <location>
        <begin position="431"/>
        <end position="500"/>
    </location>
</feature>
<keyword evidence="5" id="KW-1185">Reference proteome</keyword>
<accession>A0A5D3F6X5</accession>
<evidence type="ECO:0000313" key="5">
    <source>
        <dbReference type="Proteomes" id="UP000323505"/>
    </source>
</evidence>
<feature type="transmembrane region" description="Helical" evidence="2">
    <location>
        <begin position="105"/>
        <end position="123"/>
    </location>
</feature>
<keyword evidence="2" id="KW-0812">Transmembrane</keyword>
<evidence type="ECO:0000313" key="4">
    <source>
        <dbReference type="EMBL" id="TYK43644.1"/>
    </source>
</evidence>
<dbReference type="InterPro" id="IPR021878">
    <property type="entry name" value="TgpA_N"/>
</dbReference>
<name>A0A5D3F6X5_9ACTN</name>
<feature type="transmembrane region" description="Helical" evidence="2">
    <location>
        <begin position="61"/>
        <end position="85"/>
    </location>
</feature>
<feature type="transmembrane region" description="Helical" evidence="2">
    <location>
        <begin position="185"/>
        <end position="203"/>
    </location>
</feature>